<reference evidence="2" key="1">
    <citation type="submission" date="2017-02" db="EMBL/GenBank/DDBJ databases">
        <authorList>
            <person name="Varghese N."/>
            <person name="Submissions S."/>
        </authorList>
    </citation>
    <scope>NUCLEOTIDE SEQUENCE [LARGE SCALE GENOMIC DNA]</scope>
    <source>
        <strain evidence="2">DSM 15739</strain>
    </source>
</reference>
<dbReference type="AlphaFoldDB" id="A0A1T4JMH8"/>
<organism evidence="1 2">
    <name type="scientific">Globicatella sulfidifaciens DSM 15739</name>
    <dbReference type="NCBI Taxonomy" id="1121925"/>
    <lineage>
        <taxon>Bacteria</taxon>
        <taxon>Bacillati</taxon>
        <taxon>Bacillota</taxon>
        <taxon>Bacilli</taxon>
        <taxon>Lactobacillales</taxon>
        <taxon>Aerococcaceae</taxon>
        <taxon>Globicatella</taxon>
    </lineage>
</organism>
<gene>
    <name evidence="1" type="ORF">SAMN02746011_00173</name>
</gene>
<dbReference type="Proteomes" id="UP000189941">
    <property type="component" value="Unassembled WGS sequence"/>
</dbReference>
<dbReference type="EMBL" id="FUWO01000001">
    <property type="protein sequence ID" value="SJZ31341.1"/>
    <property type="molecule type" value="Genomic_DNA"/>
</dbReference>
<keyword evidence="2" id="KW-1185">Reference proteome</keyword>
<accession>A0A1T4JMH8</accession>
<evidence type="ECO:0000313" key="1">
    <source>
        <dbReference type="EMBL" id="SJZ31341.1"/>
    </source>
</evidence>
<dbReference type="STRING" id="1121925.SAMN02746011_00173"/>
<proteinExistence type="predicted"/>
<dbReference type="RefSeq" id="WP_078755048.1">
    <property type="nucleotide sequence ID" value="NZ_FUWO01000001.1"/>
</dbReference>
<dbReference type="NCBIfam" id="NF047400">
    <property type="entry name" value="MazE_PemI_antitoxin"/>
    <property type="match status" value="1"/>
</dbReference>
<evidence type="ECO:0000313" key="2">
    <source>
        <dbReference type="Proteomes" id="UP000189941"/>
    </source>
</evidence>
<evidence type="ECO:0008006" key="3">
    <source>
        <dbReference type="Google" id="ProtNLM"/>
    </source>
</evidence>
<dbReference type="OrthoDB" id="71707at2"/>
<protein>
    <recommendedName>
        <fullName evidence="3">AbrB family transcriptional regulator</fullName>
    </recommendedName>
</protein>
<sequence>MLTAKTRIQGNSIVVTLPVAENIDLQSQKEYFVTYLEDGSIILTPKVEDPFFVAEDGAYYEAEVLAGIPTSGNEVW</sequence>
<name>A0A1T4JMH8_9LACT</name>